<dbReference type="EMBL" id="MH898940">
    <property type="protein sequence ID" value="QFR99786.1"/>
    <property type="molecule type" value="Genomic_DNA"/>
</dbReference>
<dbReference type="InterPro" id="IPR034804">
    <property type="entry name" value="SQR/QFR_C/D"/>
</dbReference>
<feature type="transmembrane region" description="Helical" evidence="1">
    <location>
        <begin position="55"/>
        <end position="76"/>
    </location>
</feature>
<name>A0A7L4WP62_9FLOR</name>
<keyword evidence="2" id="KW-0496">Mitochondrion</keyword>
<evidence type="ECO:0000313" key="2">
    <source>
        <dbReference type="EMBL" id="QFR99786.1"/>
    </source>
</evidence>
<geneLocation type="mitochondrion" evidence="2"/>
<dbReference type="SUPFAM" id="SSF81343">
    <property type="entry name" value="Fumarate reductase respiratory complex transmembrane subunits"/>
    <property type="match status" value="1"/>
</dbReference>
<dbReference type="AlphaFoldDB" id="A0A7L4WP62"/>
<dbReference type="Gene3D" id="1.20.1300.10">
    <property type="entry name" value="Fumarate reductase/succinate dehydrogenase, transmembrane subunit"/>
    <property type="match status" value="1"/>
</dbReference>
<dbReference type="GeneID" id="60234807"/>
<organism evidence="2">
    <name type="scientific">Osmundea sinicola</name>
    <dbReference type="NCBI Taxonomy" id="290685"/>
    <lineage>
        <taxon>Eukaryota</taxon>
        <taxon>Rhodophyta</taxon>
        <taxon>Florideophyceae</taxon>
        <taxon>Rhodymeniophycidae</taxon>
        <taxon>Ceramiales</taxon>
        <taxon>Rhodomelaceae</taxon>
        <taxon>Laurencieae</taxon>
        <taxon>Osmundea</taxon>
    </lineage>
</organism>
<evidence type="ECO:0000256" key="1">
    <source>
        <dbReference type="SAM" id="Phobius"/>
    </source>
</evidence>
<sequence>MFTWVTKNFYINFLLVSLFLDIEFSVITFNFFFLHIFYGFTSIVKDYIHMEELKIFLNFMIRFLLLNIIIILIEFFF</sequence>
<keyword evidence="1" id="KW-0472">Membrane</keyword>
<gene>
    <name evidence="2" type="primary">sdhD</name>
</gene>
<keyword evidence="1" id="KW-1133">Transmembrane helix</keyword>
<protein>
    <submittedName>
        <fullName evidence="2">Succinate dehydrogenase subunit 4</fullName>
    </submittedName>
</protein>
<proteinExistence type="predicted"/>
<reference evidence="2" key="1">
    <citation type="submission" date="2018-09" db="EMBL/GenBank/DDBJ databases">
        <title>Genomics and Phylogenetic analysis of three type specimens of Osmundea (Rhodomelaceae, Rhodophyta).</title>
        <authorList>
            <person name="Hughey J.R."/>
            <person name="Miller K.A."/>
        </authorList>
    </citation>
    <scope>NUCLEOTIDE SEQUENCE</scope>
</reference>
<dbReference type="GO" id="GO:0016020">
    <property type="term" value="C:membrane"/>
    <property type="evidence" value="ECO:0007669"/>
    <property type="project" value="InterPro"/>
</dbReference>
<dbReference type="RefSeq" id="YP_009944492.1">
    <property type="nucleotide sequence ID" value="NC_051456.1"/>
</dbReference>
<accession>A0A7L4WP62</accession>
<keyword evidence="1" id="KW-0812">Transmembrane</keyword>
<feature type="transmembrane region" description="Helical" evidence="1">
    <location>
        <begin position="12"/>
        <end position="34"/>
    </location>
</feature>